<comment type="caution">
    <text evidence="1">The sequence shown here is derived from an EMBL/GenBank/DDBJ whole genome shotgun (WGS) entry which is preliminary data.</text>
</comment>
<organism evidence="1 2">
    <name type="scientific">Halomarinibacterium sedimenti</name>
    <dbReference type="NCBI Taxonomy" id="2857106"/>
    <lineage>
        <taxon>Bacteria</taxon>
        <taxon>Pseudomonadati</taxon>
        <taxon>Bacteroidota</taxon>
        <taxon>Flavobacteriia</taxon>
        <taxon>Flavobacteriales</taxon>
        <taxon>Flavobacteriaceae</taxon>
        <taxon>Halomarinibacterium</taxon>
    </lineage>
</organism>
<accession>A0A9X1FNJ2</accession>
<evidence type="ECO:0000313" key="1">
    <source>
        <dbReference type="EMBL" id="MBW2936912.1"/>
    </source>
</evidence>
<gene>
    <name evidence="1" type="ORF">KXJ69_02270</name>
</gene>
<dbReference type="RefSeq" id="WP_219050854.1">
    <property type="nucleotide sequence ID" value="NZ_JAHWDP010000001.1"/>
</dbReference>
<name>A0A9X1FNJ2_9FLAO</name>
<dbReference type="PANTHER" id="PTHR36439">
    <property type="entry name" value="BLL4334 PROTEIN"/>
    <property type="match status" value="1"/>
</dbReference>
<dbReference type="PANTHER" id="PTHR36439:SF1">
    <property type="entry name" value="DUF1697 DOMAIN-CONTAINING PROTEIN"/>
    <property type="match status" value="1"/>
</dbReference>
<reference evidence="1" key="1">
    <citation type="submission" date="2021-07" db="EMBL/GenBank/DDBJ databases">
        <title>Aureisphaera sp. CAU 1614 isolated from sea sediment.</title>
        <authorList>
            <person name="Kim W."/>
        </authorList>
    </citation>
    <scope>NUCLEOTIDE SEQUENCE</scope>
    <source>
        <strain evidence="1">CAU 1614</strain>
    </source>
</reference>
<dbReference type="AlphaFoldDB" id="A0A9X1FNJ2"/>
<dbReference type="EMBL" id="JAHWDP010000001">
    <property type="protein sequence ID" value="MBW2936912.1"/>
    <property type="molecule type" value="Genomic_DNA"/>
</dbReference>
<dbReference type="InterPro" id="IPR012545">
    <property type="entry name" value="DUF1697"/>
</dbReference>
<evidence type="ECO:0000313" key="2">
    <source>
        <dbReference type="Proteomes" id="UP001138686"/>
    </source>
</evidence>
<dbReference type="PIRSF" id="PIRSF008502">
    <property type="entry name" value="UCP008502"/>
    <property type="match status" value="1"/>
</dbReference>
<proteinExistence type="predicted"/>
<dbReference type="Pfam" id="PF08002">
    <property type="entry name" value="DUF1697"/>
    <property type="match status" value="1"/>
</dbReference>
<keyword evidence="2" id="KW-1185">Reference proteome</keyword>
<sequence>MEKYIAFLRGINVGGHKKILMADLKLLFESLGFEKVTTYIQSGNVAFATENEANLVAKIANAIEVKYGFKVAVLVKKASELEEILSKSPFSSEKLKKSYFILLEEKPSLEHIELTTTFSNSNEEFYITENCVYIYYAQGAGNAKLGNNFFEKKLIVTATARNYNTIVKLVELSR</sequence>
<dbReference type="Proteomes" id="UP001138686">
    <property type="component" value="Unassembled WGS sequence"/>
</dbReference>
<protein>
    <submittedName>
        <fullName evidence="1">DUF1697 domain-containing protein</fullName>
    </submittedName>
</protein>